<dbReference type="Pfam" id="PF05973">
    <property type="entry name" value="Gp49"/>
    <property type="match status" value="1"/>
</dbReference>
<gene>
    <name evidence="1" type="ORF">ISP25_09780</name>
</gene>
<reference evidence="1 2" key="1">
    <citation type="submission" date="2020-10" db="EMBL/GenBank/DDBJ databases">
        <title>Phylogeny of dyella-like bacteria.</title>
        <authorList>
            <person name="Fu J."/>
        </authorList>
    </citation>
    <scope>NUCLEOTIDE SEQUENCE [LARGE SCALE GENOMIC DNA]</scope>
    <source>
        <strain evidence="1 2">KACC 19113</strain>
    </source>
</reference>
<dbReference type="EMBL" id="JADIKK010000008">
    <property type="protein sequence ID" value="MFK2877356.1"/>
    <property type="molecule type" value="Genomic_DNA"/>
</dbReference>
<keyword evidence="2" id="KW-1185">Reference proteome</keyword>
<name>A0ABW8J501_9GAMM</name>
<dbReference type="InterPro" id="IPR009241">
    <property type="entry name" value="HigB-like"/>
</dbReference>
<organism evidence="1 2">
    <name type="scientific">Rhodanobacter hydrolyticus</name>
    <dbReference type="NCBI Taxonomy" id="2250595"/>
    <lineage>
        <taxon>Bacteria</taxon>
        <taxon>Pseudomonadati</taxon>
        <taxon>Pseudomonadota</taxon>
        <taxon>Gammaproteobacteria</taxon>
        <taxon>Lysobacterales</taxon>
        <taxon>Rhodanobacteraceae</taxon>
        <taxon>Rhodanobacter</taxon>
    </lineage>
</organism>
<dbReference type="Proteomes" id="UP001620339">
    <property type="component" value="Unassembled WGS sequence"/>
</dbReference>
<evidence type="ECO:0000313" key="1">
    <source>
        <dbReference type="EMBL" id="MFK2877356.1"/>
    </source>
</evidence>
<comment type="caution">
    <text evidence="1">The sequence shown here is derived from an EMBL/GenBank/DDBJ whole genome shotgun (WGS) entry which is preliminary data.</text>
</comment>
<protein>
    <submittedName>
        <fullName evidence="1">Type II toxin-antitoxin system RelE/ParE family toxin</fullName>
    </submittedName>
</protein>
<sequence length="89" mass="9732">MPSVGSGAYEVRVRDASGAWRTICVAKFANAVYVLHAFKKKTQKTAKADLECLARHARFGSRFGPRPLPKAEAMILKSACVRRIKRGGA</sequence>
<proteinExistence type="predicted"/>
<evidence type="ECO:0000313" key="2">
    <source>
        <dbReference type="Proteomes" id="UP001620339"/>
    </source>
</evidence>
<accession>A0ABW8J501</accession>